<protein>
    <submittedName>
        <fullName evidence="1">Uncharacterized protein</fullName>
    </submittedName>
</protein>
<reference evidence="1" key="1">
    <citation type="submission" date="2021-05" db="EMBL/GenBank/DDBJ databases">
        <authorList>
            <person name="Alioto T."/>
            <person name="Alioto T."/>
            <person name="Gomez Garrido J."/>
        </authorList>
    </citation>
    <scope>NUCLEOTIDE SEQUENCE</scope>
</reference>
<dbReference type="AlphaFoldDB" id="A0A8D9E286"/>
<name>A0A8D9E286_9HEMI</name>
<dbReference type="EMBL" id="HBUF01406032">
    <property type="protein sequence ID" value="CAG6738073.1"/>
    <property type="molecule type" value="Transcribed_RNA"/>
</dbReference>
<evidence type="ECO:0000313" key="1">
    <source>
        <dbReference type="EMBL" id="CAG6738073.1"/>
    </source>
</evidence>
<accession>A0A8D9E286</accession>
<proteinExistence type="predicted"/>
<sequence>MFVKCDLPLVRKLTVWLFVVQTTSSIMQMLDGQALRRIKEYSVEAHSSVPWKKDGNPFQTMEFYWVIQHIHNFHGSSDPNGPILMRKKFSSSTMLMKKLENQL</sequence>
<organism evidence="1">
    <name type="scientific">Cacopsylla melanoneura</name>
    <dbReference type="NCBI Taxonomy" id="428564"/>
    <lineage>
        <taxon>Eukaryota</taxon>
        <taxon>Metazoa</taxon>
        <taxon>Ecdysozoa</taxon>
        <taxon>Arthropoda</taxon>
        <taxon>Hexapoda</taxon>
        <taxon>Insecta</taxon>
        <taxon>Pterygota</taxon>
        <taxon>Neoptera</taxon>
        <taxon>Paraneoptera</taxon>
        <taxon>Hemiptera</taxon>
        <taxon>Sternorrhyncha</taxon>
        <taxon>Psylloidea</taxon>
        <taxon>Psyllidae</taxon>
        <taxon>Psyllinae</taxon>
        <taxon>Cacopsylla</taxon>
    </lineage>
</organism>